<keyword evidence="1" id="KW-0732">Signal</keyword>
<dbReference type="AlphaFoldDB" id="A0A0N1H881"/>
<keyword evidence="4" id="KW-1185">Reference proteome</keyword>
<evidence type="ECO:0000256" key="1">
    <source>
        <dbReference type="SAM" id="SignalP"/>
    </source>
</evidence>
<proteinExistence type="predicted"/>
<dbReference type="SUPFAM" id="SSF54427">
    <property type="entry name" value="NTF2-like"/>
    <property type="match status" value="1"/>
</dbReference>
<dbReference type="Gene3D" id="3.10.450.50">
    <property type="match status" value="1"/>
</dbReference>
<gene>
    <name evidence="3" type="ORF">AB675_5224</name>
</gene>
<sequence length="179" mass="18915">MLQSTVILAFASIAAAAAATWKDVKCLSDAEASQIASRYIALYDTGAVSQLSDLTSIVTQNFTSYDGTGTGPYDNGPSTVGAQAFYESLTASTGPSSFTDSVQSPVFVIHTCDTVVYRWQFTAVSTGYNATVPAGTKLAFEGTDIVQVDLSSKLIYNATSSGDWINLARELGQIGNYFP</sequence>
<dbReference type="Proteomes" id="UP000038010">
    <property type="component" value="Unassembled WGS sequence"/>
</dbReference>
<dbReference type="OrthoDB" id="3526850at2759"/>
<feature type="domain" description="NTF2-like" evidence="2">
    <location>
        <begin position="25"/>
        <end position="173"/>
    </location>
</feature>
<evidence type="ECO:0000259" key="2">
    <source>
        <dbReference type="Pfam" id="PF26534"/>
    </source>
</evidence>
<name>A0A0N1H881_9EURO</name>
<dbReference type="GeneID" id="28737299"/>
<feature type="chain" id="PRO_5005873074" description="NTF2-like domain-containing protein" evidence="1">
    <location>
        <begin position="20"/>
        <end position="179"/>
    </location>
</feature>
<dbReference type="InterPro" id="IPR058645">
    <property type="entry name" value="NTF2-like_dom_7"/>
</dbReference>
<dbReference type="Pfam" id="PF26534">
    <property type="entry name" value="NTF2_7"/>
    <property type="match status" value="1"/>
</dbReference>
<dbReference type="InterPro" id="IPR032710">
    <property type="entry name" value="NTF2-like_dom_sf"/>
</dbReference>
<protein>
    <recommendedName>
        <fullName evidence="2">NTF2-like domain-containing protein</fullName>
    </recommendedName>
</protein>
<evidence type="ECO:0000313" key="3">
    <source>
        <dbReference type="EMBL" id="KPI39220.1"/>
    </source>
</evidence>
<feature type="signal peptide" evidence="1">
    <location>
        <begin position="1"/>
        <end position="19"/>
    </location>
</feature>
<reference evidence="3 4" key="1">
    <citation type="submission" date="2015-06" db="EMBL/GenBank/DDBJ databases">
        <title>Draft genome of the ant-associated black yeast Phialophora attae CBS 131958.</title>
        <authorList>
            <person name="Moreno L.F."/>
            <person name="Stielow B.J."/>
            <person name="de Hoog S."/>
            <person name="Vicente V.A."/>
            <person name="Weiss V.A."/>
            <person name="de Vries M."/>
            <person name="Cruz L.M."/>
            <person name="Souza E.M."/>
        </authorList>
    </citation>
    <scope>NUCLEOTIDE SEQUENCE [LARGE SCALE GENOMIC DNA]</scope>
    <source>
        <strain evidence="3 4">CBS 131958</strain>
    </source>
</reference>
<dbReference type="RefSeq" id="XP_017999183.1">
    <property type="nucleotide sequence ID" value="XM_018145419.1"/>
</dbReference>
<dbReference type="EMBL" id="LFJN01000015">
    <property type="protein sequence ID" value="KPI39220.1"/>
    <property type="molecule type" value="Genomic_DNA"/>
</dbReference>
<comment type="caution">
    <text evidence="3">The sequence shown here is derived from an EMBL/GenBank/DDBJ whole genome shotgun (WGS) entry which is preliminary data.</text>
</comment>
<accession>A0A0N1H881</accession>
<evidence type="ECO:0000313" key="4">
    <source>
        <dbReference type="Proteomes" id="UP000038010"/>
    </source>
</evidence>
<dbReference type="VEuPathDB" id="FungiDB:AB675_5224"/>
<organism evidence="3 4">
    <name type="scientific">Cyphellophora attinorum</name>
    <dbReference type="NCBI Taxonomy" id="1664694"/>
    <lineage>
        <taxon>Eukaryota</taxon>
        <taxon>Fungi</taxon>
        <taxon>Dikarya</taxon>
        <taxon>Ascomycota</taxon>
        <taxon>Pezizomycotina</taxon>
        <taxon>Eurotiomycetes</taxon>
        <taxon>Chaetothyriomycetidae</taxon>
        <taxon>Chaetothyriales</taxon>
        <taxon>Cyphellophoraceae</taxon>
        <taxon>Cyphellophora</taxon>
    </lineage>
</organism>